<keyword evidence="4 9" id="KW-0227">DNA damage</keyword>
<dbReference type="Pfam" id="PF00488">
    <property type="entry name" value="MutS_V"/>
    <property type="match status" value="1"/>
</dbReference>
<dbReference type="GO" id="GO:0030983">
    <property type="term" value="F:mismatched DNA binding"/>
    <property type="evidence" value="ECO:0007669"/>
    <property type="project" value="InterPro"/>
</dbReference>
<proteinExistence type="inferred from homology"/>
<dbReference type="AlphaFoldDB" id="A0A1Y4DQA1"/>
<dbReference type="GO" id="GO:0005829">
    <property type="term" value="C:cytosol"/>
    <property type="evidence" value="ECO:0007669"/>
    <property type="project" value="TreeGrafter"/>
</dbReference>
<dbReference type="Pfam" id="PF01624">
    <property type="entry name" value="MutS_I"/>
    <property type="match status" value="1"/>
</dbReference>
<evidence type="ECO:0000256" key="10">
    <source>
        <dbReference type="RuleBase" id="RU003756"/>
    </source>
</evidence>
<dbReference type="InterPro" id="IPR007861">
    <property type="entry name" value="DNA_mismatch_repair_MutS_clamp"/>
</dbReference>
<dbReference type="GO" id="GO:0140664">
    <property type="term" value="F:ATP-dependent DNA damage sensor activity"/>
    <property type="evidence" value="ECO:0007669"/>
    <property type="project" value="InterPro"/>
</dbReference>
<keyword evidence="3 9" id="KW-0547">Nucleotide-binding</keyword>
<dbReference type="Proteomes" id="UP000196368">
    <property type="component" value="Unassembled WGS sequence"/>
</dbReference>
<dbReference type="GO" id="GO:0006298">
    <property type="term" value="P:mismatch repair"/>
    <property type="evidence" value="ECO:0007669"/>
    <property type="project" value="UniProtKB-UniRule"/>
</dbReference>
<dbReference type="SMART" id="SM00534">
    <property type="entry name" value="MUTSac"/>
    <property type="match status" value="1"/>
</dbReference>
<keyword evidence="14" id="KW-1185">Reference proteome</keyword>
<comment type="function">
    <text evidence="8 9">This protein is involved in the repair of mismatches in DNA. It is possible that it carries out the mismatch recognition step. This protein has a weak ATPase activity.</text>
</comment>
<dbReference type="SUPFAM" id="SSF55271">
    <property type="entry name" value="DNA repair protein MutS, domain I"/>
    <property type="match status" value="1"/>
</dbReference>
<evidence type="ECO:0000256" key="8">
    <source>
        <dbReference type="ARBA" id="ARBA00024647"/>
    </source>
</evidence>
<evidence type="ECO:0000313" key="13">
    <source>
        <dbReference type="EMBL" id="OUO57541.1"/>
    </source>
</evidence>
<keyword evidence="5 9" id="KW-0067">ATP-binding</keyword>
<dbReference type="NCBIfam" id="TIGR01070">
    <property type="entry name" value="mutS1"/>
    <property type="match status" value="1"/>
</dbReference>
<dbReference type="SMART" id="SM00533">
    <property type="entry name" value="MUTSd"/>
    <property type="match status" value="1"/>
</dbReference>
<evidence type="ECO:0000256" key="3">
    <source>
        <dbReference type="ARBA" id="ARBA00022741"/>
    </source>
</evidence>
<comment type="caution">
    <text evidence="13">The sequence shown here is derived from an EMBL/GenBank/DDBJ whole genome shotgun (WGS) entry which is preliminary data.</text>
</comment>
<dbReference type="InterPro" id="IPR000432">
    <property type="entry name" value="DNA_mismatch_repair_MutS_C"/>
</dbReference>
<dbReference type="Pfam" id="PF05190">
    <property type="entry name" value="MutS_IV"/>
    <property type="match status" value="1"/>
</dbReference>
<dbReference type="InterPro" id="IPR045076">
    <property type="entry name" value="MutS"/>
</dbReference>
<keyword evidence="7 9" id="KW-0234">DNA repair</keyword>
<evidence type="ECO:0000259" key="12">
    <source>
        <dbReference type="PROSITE" id="PS00486"/>
    </source>
</evidence>
<dbReference type="PIRSF" id="PIRSF037677">
    <property type="entry name" value="DNA_mis_repair_Msh6"/>
    <property type="match status" value="1"/>
</dbReference>
<reference evidence="14" key="1">
    <citation type="submission" date="2017-04" db="EMBL/GenBank/DDBJ databases">
        <title>Function of individual gut microbiota members based on whole genome sequencing of pure cultures obtained from chicken caecum.</title>
        <authorList>
            <person name="Medvecky M."/>
            <person name="Cejkova D."/>
            <person name="Polansky O."/>
            <person name="Karasova D."/>
            <person name="Kubasova T."/>
            <person name="Cizek A."/>
            <person name="Rychlik I."/>
        </authorList>
    </citation>
    <scope>NUCLEOTIDE SEQUENCE [LARGE SCALE GENOMIC DNA]</scope>
    <source>
        <strain evidence="14">An273</strain>
    </source>
</reference>
<dbReference type="PANTHER" id="PTHR11361:SF34">
    <property type="entry name" value="DNA MISMATCH REPAIR PROTEIN MSH1, MITOCHONDRIAL"/>
    <property type="match status" value="1"/>
</dbReference>
<evidence type="ECO:0000256" key="2">
    <source>
        <dbReference type="ARBA" id="ARBA00021982"/>
    </source>
</evidence>
<sequence length="854" mass="94499">MPKTTTTPLMKQYYDIRAQYPGIVLFFRLGDFYEMFDEQAREVSALLGLTLTARNGTPMCGIPYHAANNYIVRLLNAGKKIGICEQTSSVMDKNTKLFERKVIRVITPGTLMEDTLLDANQSNYLVALSAGANGWALSCVEVSTGEFWINQNDKDPTLTNLAAALAAINPSEIIGDKDSLALLKTKVVLPGNLTLTERPAFDGDYTLPDNWPSLSAWGNKRKALACALQTMDYLNVTEPSFKTVLIPSYRELKECLQIDENAVASLELVKSQEGGRKGSLWALLDKTKTAVGSRKLKEWILHPLMDPGEIAQRQDCVEGFAKNPAAVADLTALLENISDIERIMTRTATGTASPRDLSGLRQSLLNVDPIARWFETYGAAIAPHLQAKFTEILPVLQNMARVLYDAIDENPPLRLSDGHVIRRGYNAELDELRSLKSNGSKSMEEICAREREKTGISTMKVGYNSVFGYYFEVTKSHIDKVPYSYVRKQTLVNAERFITEELKELEDKILNAEQKILRLESALFDAVRKTLAAQINNLKDFAHIVSELDVYVSLALCALQGGWVKPVVDNSTELHYQNGRHPLVEATLPAGSFVPNSLDIGTPQNQIMLITGPNMGGKSVFLKQTAILVILAQMGSFVPASSARVGIVDKIMTRIGAHDALSRGNSTFMVEMNETAHILASKTPRSLILLDEVGRGTSTFDGISIAWAIVEYLYQPHGGPKVLFATHYFELVDLENKYESVRNYHVEAKEYKDACGASRLAFLYQILPGPADRSYGIHVAEIAGLPAACTLRAKKVLKDLEAKKGAKISAKEQDMVKDLFSSPIVEEIKMADPDKLTPLAALQLICEWKKRINE</sequence>
<dbReference type="Gene3D" id="1.10.1420.10">
    <property type="match status" value="2"/>
</dbReference>
<dbReference type="Pfam" id="PF05188">
    <property type="entry name" value="MutS_II"/>
    <property type="match status" value="1"/>
</dbReference>
<dbReference type="InterPro" id="IPR036187">
    <property type="entry name" value="DNA_mismatch_repair_MutS_sf"/>
</dbReference>
<dbReference type="GO" id="GO:0003684">
    <property type="term" value="F:damaged DNA binding"/>
    <property type="evidence" value="ECO:0007669"/>
    <property type="project" value="UniProtKB-UniRule"/>
</dbReference>
<keyword evidence="11" id="KW-0175">Coiled coil</keyword>
<evidence type="ECO:0000256" key="11">
    <source>
        <dbReference type="SAM" id="Coils"/>
    </source>
</evidence>
<evidence type="ECO:0000256" key="7">
    <source>
        <dbReference type="ARBA" id="ARBA00023204"/>
    </source>
</evidence>
<dbReference type="SUPFAM" id="SSF53150">
    <property type="entry name" value="DNA repair protein MutS, domain II"/>
    <property type="match status" value="1"/>
</dbReference>
<dbReference type="InterPro" id="IPR005748">
    <property type="entry name" value="DNA_mismatch_repair_MutS"/>
</dbReference>
<gene>
    <name evidence="9" type="primary">mutS</name>
    <name evidence="13" type="ORF">B5F75_01845</name>
</gene>
<dbReference type="FunFam" id="3.40.50.300:FF:000870">
    <property type="entry name" value="MutS protein homolog 4"/>
    <property type="match status" value="1"/>
</dbReference>
<feature type="domain" description="DNA mismatch repair proteins mutS family" evidence="12">
    <location>
        <begin position="686"/>
        <end position="702"/>
    </location>
</feature>
<organism evidence="13 14">
    <name type="scientific">Candidatus Avelusimicrobium gallicola</name>
    <dbReference type="NCBI Taxonomy" id="2562704"/>
    <lineage>
        <taxon>Bacteria</taxon>
        <taxon>Pseudomonadati</taxon>
        <taxon>Elusimicrobiota</taxon>
        <taxon>Elusimicrobia</taxon>
        <taxon>Elusimicrobiales</taxon>
        <taxon>Elusimicrobiaceae</taxon>
        <taxon>Candidatus Avelusimicrobium</taxon>
    </lineage>
</organism>
<dbReference type="NCBIfam" id="NF003810">
    <property type="entry name" value="PRK05399.1"/>
    <property type="match status" value="1"/>
</dbReference>
<dbReference type="SUPFAM" id="SSF52540">
    <property type="entry name" value="P-loop containing nucleoside triphosphate hydrolases"/>
    <property type="match status" value="1"/>
</dbReference>
<dbReference type="InterPro" id="IPR007695">
    <property type="entry name" value="DNA_mismatch_repair_MutS-lik_N"/>
</dbReference>
<evidence type="ECO:0000256" key="1">
    <source>
        <dbReference type="ARBA" id="ARBA00006271"/>
    </source>
</evidence>
<evidence type="ECO:0000256" key="4">
    <source>
        <dbReference type="ARBA" id="ARBA00022763"/>
    </source>
</evidence>
<dbReference type="Gene3D" id="3.40.50.300">
    <property type="entry name" value="P-loop containing nucleotide triphosphate hydrolases"/>
    <property type="match status" value="1"/>
</dbReference>
<dbReference type="InterPro" id="IPR007860">
    <property type="entry name" value="DNA_mmatch_repair_MutS_con_dom"/>
</dbReference>
<evidence type="ECO:0000256" key="5">
    <source>
        <dbReference type="ARBA" id="ARBA00022840"/>
    </source>
</evidence>
<accession>A0A1Y4DQA1</accession>
<dbReference type="PANTHER" id="PTHR11361">
    <property type="entry name" value="DNA MISMATCH REPAIR PROTEIN MUTS FAMILY MEMBER"/>
    <property type="match status" value="1"/>
</dbReference>
<dbReference type="InterPro" id="IPR007696">
    <property type="entry name" value="DNA_mismatch_repair_MutS_core"/>
</dbReference>
<dbReference type="OrthoDB" id="9802448at2"/>
<dbReference type="PROSITE" id="PS00486">
    <property type="entry name" value="DNA_MISMATCH_REPAIR_2"/>
    <property type="match status" value="1"/>
</dbReference>
<evidence type="ECO:0000256" key="6">
    <source>
        <dbReference type="ARBA" id="ARBA00023125"/>
    </source>
</evidence>
<feature type="binding site" evidence="9">
    <location>
        <begin position="612"/>
        <end position="619"/>
    </location>
    <ligand>
        <name>ATP</name>
        <dbReference type="ChEBI" id="CHEBI:30616"/>
    </ligand>
</feature>
<dbReference type="SUPFAM" id="SSF48334">
    <property type="entry name" value="DNA repair protein MutS, domain III"/>
    <property type="match status" value="1"/>
</dbReference>
<dbReference type="Pfam" id="PF05192">
    <property type="entry name" value="MutS_III"/>
    <property type="match status" value="1"/>
</dbReference>
<name>A0A1Y4DQA1_9BACT</name>
<evidence type="ECO:0000313" key="14">
    <source>
        <dbReference type="Proteomes" id="UP000196368"/>
    </source>
</evidence>
<dbReference type="InterPro" id="IPR016151">
    <property type="entry name" value="DNA_mismatch_repair_MutS_N"/>
</dbReference>
<evidence type="ECO:0000256" key="9">
    <source>
        <dbReference type="HAMAP-Rule" id="MF_00096"/>
    </source>
</evidence>
<dbReference type="RefSeq" id="WP_087287057.1">
    <property type="nucleotide sequence ID" value="NZ_NFJD01000001.1"/>
</dbReference>
<protein>
    <recommendedName>
        <fullName evidence="2 9">DNA mismatch repair protein MutS</fullName>
    </recommendedName>
</protein>
<keyword evidence="6 9" id="KW-0238">DNA-binding</keyword>
<dbReference type="Gene3D" id="3.40.1170.10">
    <property type="entry name" value="DNA repair protein MutS, domain I"/>
    <property type="match status" value="1"/>
</dbReference>
<dbReference type="Gene3D" id="3.30.420.110">
    <property type="entry name" value="MutS, connector domain"/>
    <property type="match status" value="1"/>
</dbReference>
<dbReference type="InterPro" id="IPR027417">
    <property type="entry name" value="P-loop_NTPase"/>
</dbReference>
<dbReference type="InterPro" id="IPR017261">
    <property type="entry name" value="DNA_mismatch_repair_MutS/MSH"/>
</dbReference>
<dbReference type="EMBL" id="NFJD01000001">
    <property type="protein sequence ID" value="OUO57541.1"/>
    <property type="molecule type" value="Genomic_DNA"/>
</dbReference>
<dbReference type="GO" id="GO:0005524">
    <property type="term" value="F:ATP binding"/>
    <property type="evidence" value="ECO:0007669"/>
    <property type="project" value="UniProtKB-UniRule"/>
</dbReference>
<dbReference type="HAMAP" id="MF_00096">
    <property type="entry name" value="MutS"/>
    <property type="match status" value="1"/>
</dbReference>
<dbReference type="InterPro" id="IPR036678">
    <property type="entry name" value="MutS_con_dom_sf"/>
</dbReference>
<comment type="similarity">
    <text evidence="1 9 10">Belongs to the DNA mismatch repair MutS family.</text>
</comment>
<feature type="coiled-coil region" evidence="11">
    <location>
        <begin position="488"/>
        <end position="522"/>
    </location>
</feature>